<feature type="compositionally biased region" description="Basic and acidic residues" evidence="1">
    <location>
        <begin position="183"/>
        <end position="197"/>
    </location>
</feature>
<dbReference type="EMBL" id="JBHTLK010000180">
    <property type="protein sequence ID" value="MFD1150737.1"/>
    <property type="molecule type" value="Genomic_DNA"/>
</dbReference>
<reference evidence="3" key="1">
    <citation type="journal article" date="2019" name="Int. J. Syst. Evol. Microbiol.">
        <title>The Global Catalogue of Microorganisms (GCM) 10K type strain sequencing project: providing services to taxonomists for standard genome sequencing and annotation.</title>
        <authorList>
            <consortium name="The Broad Institute Genomics Platform"/>
            <consortium name="The Broad Institute Genome Sequencing Center for Infectious Disease"/>
            <person name="Wu L."/>
            <person name="Ma J."/>
        </authorList>
    </citation>
    <scope>NUCLEOTIDE SEQUENCE [LARGE SCALE GENOMIC DNA]</scope>
    <source>
        <strain evidence="3">CCUG 60214</strain>
    </source>
</reference>
<feature type="compositionally biased region" description="Pro residues" evidence="1">
    <location>
        <begin position="92"/>
        <end position="101"/>
    </location>
</feature>
<gene>
    <name evidence="2" type="ORF">ACFQ3T_26705</name>
</gene>
<organism evidence="2 3">
    <name type="scientific">Saccharothrix hoggarensis</name>
    <dbReference type="NCBI Taxonomy" id="913853"/>
    <lineage>
        <taxon>Bacteria</taxon>
        <taxon>Bacillati</taxon>
        <taxon>Actinomycetota</taxon>
        <taxon>Actinomycetes</taxon>
        <taxon>Pseudonocardiales</taxon>
        <taxon>Pseudonocardiaceae</taxon>
        <taxon>Saccharothrix</taxon>
    </lineage>
</organism>
<evidence type="ECO:0000256" key="1">
    <source>
        <dbReference type="SAM" id="MobiDB-lite"/>
    </source>
</evidence>
<feature type="compositionally biased region" description="Pro residues" evidence="1">
    <location>
        <begin position="152"/>
        <end position="161"/>
    </location>
</feature>
<feature type="region of interest" description="Disordered" evidence="1">
    <location>
        <begin position="1"/>
        <end position="199"/>
    </location>
</feature>
<dbReference type="Proteomes" id="UP001597168">
    <property type="component" value="Unassembled WGS sequence"/>
</dbReference>
<feature type="compositionally biased region" description="Pro residues" evidence="1">
    <location>
        <begin position="125"/>
        <end position="135"/>
    </location>
</feature>
<proteinExistence type="predicted"/>
<keyword evidence="3" id="KW-1185">Reference proteome</keyword>
<evidence type="ECO:0000313" key="2">
    <source>
        <dbReference type="EMBL" id="MFD1150737.1"/>
    </source>
</evidence>
<sequence>MAPTRTSTTPHPTVQRSTVQRSTTQLATTQRSTAHLTRHRTAPLIADRPLVLRSAIETSAPPPRTNPTSKVVPVRWTPEPQVQRAAQRSPVRPAPPRPRPTTHPTQNTPGPPVAPAYPPVAVTAPPLPTTPPRPRLPTVQRATGASSEPRPVSRPPTPTPTPAQTITRATTKTQPESDDETDDAKPHHAPSRADLDQLARSLIDPVSRLLRAEVRHGRERAGRLHDRRR</sequence>
<comment type="caution">
    <text evidence="2">The sequence shown here is derived from an EMBL/GenBank/DDBJ whole genome shotgun (WGS) entry which is preliminary data.</text>
</comment>
<accession>A0ABW3R0U7</accession>
<evidence type="ECO:0008006" key="4">
    <source>
        <dbReference type="Google" id="ProtNLM"/>
    </source>
</evidence>
<feature type="compositionally biased region" description="Low complexity" evidence="1">
    <location>
        <begin position="162"/>
        <end position="174"/>
    </location>
</feature>
<feature type="compositionally biased region" description="Pro residues" evidence="1">
    <location>
        <begin position="109"/>
        <end position="118"/>
    </location>
</feature>
<dbReference type="PRINTS" id="PR01217">
    <property type="entry name" value="PRICHEXTENSN"/>
</dbReference>
<dbReference type="RefSeq" id="WP_380727094.1">
    <property type="nucleotide sequence ID" value="NZ_JBHTLK010000180.1"/>
</dbReference>
<name>A0ABW3R0U7_9PSEU</name>
<evidence type="ECO:0000313" key="3">
    <source>
        <dbReference type="Proteomes" id="UP001597168"/>
    </source>
</evidence>
<feature type="compositionally biased region" description="Polar residues" evidence="1">
    <location>
        <begin position="1"/>
        <end position="35"/>
    </location>
</feature>
<protein>
    <recommendedName>
        <fullName evidence="4">Syndecan 1</fullName>
    </recommendedName>
</protein>